<feature type="non-terminal residue" evidence="1">
    <location>
        <position position="1"/>
    </location>
</feature>
<protein>
    <recommendedName>
        <fullName evidence="2">Methyltransferase FkbM domain-containing protein</fullName>
    </recommendedName>
</protein>
<organism evidence="1">
    <name type="scientific">marine sediment metagenome</name>
    <dbReference type="NCBI Taxonomy" id="412755"/>
    <lineage>
        <taxon>unclassified sequences</taxon>
        <taxon>metagenomes</taxon>
        <taxon>ecological metagenomes</taxon>
    </lineage>
</organism>
<gene>
    <name evidence="1" type="ORF">S01H1_62958</name>
</gene>
<name>X0X8G1_9ZZZZ</name>
<sequence>FEKLEKEYNNCKDKVTCINCKIELQGDNLFDDVVDPCLEGKNIDFCSIDVDGLDLEIFETFEKYLPTVVCIEGGQALPPYYERVDKSVAQNCIQQSLKVMVDSFEQKGYKILCCYQDCFFIKEEFYSNFDVSEDLMTLYFNGLRARPLCMSYVKEYTDAAGIKNEIVDYVLERSKYSKYGFSNRHAWAALQLKKILKALDKKEKSLKK</sequence>
<reference evidence="1" key="1">
    <citation type="journal article" date="2014" name="Front. Microbiol.">
        <title>High frequency of phylogenetically diverse reductive dehalogenase-homologous genes in deep subseafloor sedimentary metagenomes.</title>
        <authorList>
            <person name="Kawai M."/>
            <person name="Futagami T."/>
            <person name="Toyoda A."/>
            <person name="Takaki Y."/>
            <person name="Nishi S."/>
            <person name="Hori S."/>
            <person name="Arai W."/>
            <person name="Tsubouchi T."/>
            <person name="Morono Y."/>
            <person name="Uchiyama I."/>
            <person name="Ito T."/>
            <person name="Fujiyama A."/>
            <person name="Inagaki F."/>
            <person name="Takami H."/>
        </authorList>
    </citation>
    <scope>NUCLEOTIDE SEQUENCE</scope>
    <source>
        <strain evidence="1">Expedition CK06-06</strain>
    </source>
</reference>
<accession>X0X8G1</accession>
<comment type="caution">
    <text evidence="1">The sequence shown here is derived from an EMBL/GenBank/DDBJ whole genome shotgun (WGS) entry which is preliminary data.</text>
</comment>
<dbReference type="EMBL" id="BARS01041391">
    <property type="protein sequence ID" value="GAG31712.1"/>
    <property type="molecule type" value="Genomic_DNA"/>
</dbReference>
<proteinExistence type="predicted"/>
<evidence type="ECO:0000313" key="1">
    <source>
        <dbReference type="EMBL" id="GAG31712.1"/>
    </source>
</evidence>
<evidence type="ECO:0008006" key="2">
    <source>
        <dbReference type="Google" id="ProtNLM"/>
    </source>
</evidence>
<dbReference type="AlphaFoldDB" id="X0X8G1"/>